<sequence>MAGLRSLYTHEPGLESNFGVDYVIHYKVPTSEKAEAEAAFVQLIEALANVGFATEVRNGGDDSILIFTKIVSDKLLASQAYRYRVQDWLYGVRTVAPSKDLNEYFRSEPVSEAERLRLAYLLITKSKNEGGAGVTSRTGQWKFVASIFPLHNHAFNKTWIKQWSTKYFLDDGDIDQIRDKFGEKVAFYFAFLQSYFTFLLFPAAFGLGAWLILGKFSWLYALVNSLWCVIFFEHWKVKEFDLSMQWSVRGVSKIQLPRSKFQFEREAQDPVTGEIVRVYSPLKRLLRQLLQIPFAIACIVVLGGLIAACFAIEIFICEVYSGPFGQYLAFLPTIILTVLMPTFSTLLTGLAEKLTHLENYETEDAHEAAFVQKLFVLNVITSYLPIALTAFVYVPFGKVLAPYLDVFQLTAQRFTAEGKPLPTKKFEINPDRLTKQVIYFTVTAQIVNFALENIVPYAKRKAFRAVKDVQTEIGSKSAASPQPKDEPEEAAFLARVRNEAELDEYDVAIDYREMVIQFGYLSLFSVVWPLTACSFLVNNWIEARSDAMKIAMGSKRPIPWRADSIGPWLNALGFLSWLGSITSATLLYLFKDRHGPDGSPWNICGWALLLSIIFAEHFYLVIQSVVRHVIGRMDRPGLQKERGERFAMRKHLLEETLGQDLTDEASGPGLSGGEKITREVLEEEARRNSIKGHDSPEELFWQRQRGAAETIQIGRRLMAEVGGGKSDTNREK</sequence>
<accession>A0AAJ0C9E9</accession>
<evidence type="ECO:0000259" key="7">
    <source>
        <dbReference type="Pfam" id="PF04547"/>
    </source>
</evidence>
<dbReference type="Pfam" id="PF04547">
    <property type="entry name" value="Anoctamin"/>
    <property type="match status" value="1"/>
</dbReference>
<feature type="transmembrane region" description="Helical" evidence="6">
    <location>
        <begin position="375"/>
        <end position="396"/>
    </location>
</feature>
<dbReference type="InterPro" id="IPR049456">
    <property type="entry name" value="Anoctamin_N_fung"/>
</dbReference>
<protein>
    <submittedName>
        <fullName evidence="9">DUF590-domain-containing protein</fullName>
    </submittedName>
</protein>
<evidence type="ECO:0000256" key="5">
    <source>
        <dbReference type="SAM" id="MobiDB-lite"/>
    </source>
</evidence>
<keyword evidence="4 6" id="KW-0472">Membrane</keyword>
<evidence type="ECO:0000313" key="9">
    <source>
        <dbReference type="EMBL" id="KAK1771363.1"/>
    </source>
</evidence>
<evidence type="ECO:0000256" key="6">
    <source>
        <dbReference type="SAM" id="Phobius"/>
    </source>
</evidence>
<evidence type="ECO:0000256" key="3">
    <source>
        <dbReference type="ARBA" id="ARBA00022989"/>
    </source>
</evidence>
<dbReference type="GO" id="GO:0016020">
    <property type="term" value="C:membrane"/>
    <property type="evidence" value="ECO:0007669"/>
    <property type="project" value="UniProtKB-SubCell"/>
</dbReference>
<keyword evidence="2 6" id="KW-0812">Transmembrane</keyword>
<dbReference type="PANTHER" id="PTHR12308:SF73">
    <property type="entry name" value="ANOCTAMIN"/>
    <property type="match status" value="1"/>
</dbReference>
<organism evidence="9 10">
    <name type="scientific">Phialemonium atrogriseum</name>
    <dbReference type="NCBI Taxonomy" id="1093897"/>
    <lineage>
        <taxon>Eukaryota</taxon>
        <taxon>Fungi</taxon>
        <taxon>Dikarya</taxon>
        <taxon>Ascomycota</taxon>
        <taxon>Pezizomycotina</taxon>
        <taxon>Sordariomycetes</taxon>
        <taxon>Sordariomycetidae</taxon>
        <taxon>Cephalothecales</taxon>
        <taxon>Cephalothecaceae</taxon>
        <taxon>Phialemonium</taxon>
    </lineage>
</organism>
<dbReference type="EMBL" id="MU838998">
    <property type="protein sequence ID" value="KAK1771363.1"/>
    <property type="molecule type" value="Genomic_DNA"/>
</dbReference>
<dbReference type="GeneID" id="85314014"/>
<gene>
    <name evidence="9" type="ORF">QBC33DRAFT_575443</name>
</gene>
<evidence type="ECO:0000256" key="2">
    <source>
        <dbReference type="ARBA" id="ARBA00022692"/>
    </source>
</evidence>
<name>A0AAJ0C9E9_9PEZI</name>
<feature type="domain" description="Anoctamin transmembrane" evidence="7">
    <location>
        <begin position="177"/>
        <end position="641"/>
    </location>
</feature>
<dbReference type="GO" id="GO:0005254">
    <property type="term" value="F:chloride channel activity"/>
    <property type="evidence" value="ECO:0007669"/>
    <property type="project" value="TreeGrafter"/>
</dbReference>
<evidence type="ECO:0000256" key="1">
    <source>
        <dbReference type="ARBA" id="ARBA00004141"/>
    </source>
</evidence>
<evidence type="ECO:0000256" key="4">
    <source>
        <dbReference type="ARBA" id="ARBA00023136"/>
    </source>
</evidence>
<dbReference type="InterPro" id="IPR007632">
    <property type="entry name" value="Anoctamin"/>
</dbReference>
<feature type="transmembrane region" description="Helical" evidence="6">
    <location>
        <begin position="292"/>
        <end position="316"/>
    </location>
</feature>
<feature type="transmembrane region" description="Helical" evidence="6">
    <location>
        <begin position="568"/>
        <end position="589"/>
    </location>
</feature>
<proteinExistence type="predicted"/>
<dbReference type="GO" id="GO:0032541">
    <property type="term" value="C:cortical endoplasmic reticulum"/>
    <property type="evidence" value="ECO:0007669"/>
    <property type="project" value="TreeGrafter"/>
</dbReference>
<dbReference type="InterPro" id="IPR049452">
    <property type="entry name" value="Anoctamin_TM"/>
</dbReference>
<dbReference type="AlphaFoldDB" id="A0AAJ0C9E9"/>
<feature type="transmembrane region" description="Helical" evidence="6">
    <location>
        <begin position="437"/>
        <end position="455"/>
    </location>
</feature>
<feature type="transmembrane region" description="Helical" evidence="6">
    <location>
        <begin position="185"/>
        <end position="212"/>
    </location>
</feature>
<feature type="transmembrane region" description="Helical" evidence="6">
    <location>
        <begin position="601"/>
        <end position="622"/>
    </location>
</feature>
<keyword evidence="3 6" id="KW-1133">Transmembrane helix</keyword>
<feature type="transmembrane region" description="Helical" evidence="6">
    <location>
        <begin position="518"/>
        <end position="541"/>
    </location>
</feature>
<dbReference type="PANTHER" id="PTHR12308">
    <property type="entry name" value="ANOCTAMIN"/>
    <property type="match status" value="1"/>
</dbReference>
<reference evidence="9" key="1">
    <citation type="submission" date="2023-06" db="EMBL/GenBank/DDBJ databases">
        <title>Genome-scale phylogeny and comparative genomics of the fungal order Sordariales.</title>
        <authorList>
            <consortium name="Lawrence Berkeley National Laboratory"/>
            <person name="Hensen N."/>
            <person name="Bonometti L."/>
            <person name="Westerberg I."/>
            <person name="Brannstrom I.O."/>
            <person name="Guillou S."/>
            <person name="Cros-Aarteil S."/>
            <person name="Calhoun S."/>
            <person name="Haridas S."/>
            <person name="Kuo A."/>
            <person name="Mondo S."/>
            <person name="Pangilinan J."/>
            <person name="Riley R."/>
            <person name="Labutti K."/>
            <person name="Andreopoulos B."/>
            <person name="Lipzen A."/>
            <person name="Chen C."/>
            <person name="Yanf M."/>
            <person name="Daum C."/>
            <person name="Ng V."/>
            <person name="Clum A."/>
            <person name="Steindorff A."/>
            <person name="Ohm R."/>
            <person name="Martin F."/>
            <person name="Silar P."/>
            <person name="Natvig D."/>
            <person name="Lalanne C."/>
            <person name="Gautier V."/>
            <person name="Ament-Velasquez S.L."/>
            <person name="Kruys A."/>
            <person name="Hutchinson M.I."/>
            <person name="Powell A.J."/>
            <person name="Barry K."/>
            <person name="Miller A.N."/>
            <person name="Grigoriev I.V."/>
            <person name="Debuchy R."/>
            <person name="Gladieux P."/>
            <person name="Thoren M.H."/>
            <person name="Johannesson H."/>
        </authorList>
    </citation>
    <scope>NUCLEOTIDE SEQUENCE</scope>
    <source>
        <strain evidence="9">8032-3</strain>
    </source>
</reference>
<dbReference type="RefSeq" id="XP_060287576.1">
    <property type="nucleotide sequence ID" value="XM_060430827.1"/>
</dbReference>
<feature type="transmembrane region" description="Helical" evidence="6">
    <location>
        <begin position="328"/>
        <end position="350"/>
    </location>
</feature>
<feature type="transmembrane region" description="Helical" evidence="6">
    <location>
        <begin position="218"/>
        <end position="235"/>
    </location>
</feature>
<feature type="domain" description="Anoctamin alpha-beta plait" evidence="8">
    <location>
        <begin position="19"/>
        <end position="144"/>
    </location>
</feature>
<comment type="subcellular location">
    <subcellularLocation>
        <location evidence="1">Membrane</location>
        <topology evidence="1">Multi-pass membrane protein</topology>
    </subcellularLocation>
</comment>
<keyword evidence="10" id="KW-1185">Reference proteome</keyword>
<feature type="compositionally biased region" description="Basic and acidic residues" evidence="5">
    <location>
        <begin position="682"/>
        <end position="696"/>
    </location>
</feature>
<dbReference type="Proteomes" id="UP001244011">
    <property type="component" value="Unassembled WGS sequence"/>
</dbReference>
<comment type="caution">
    <text evidence="9">The sequence shown here is derived from an EMBL/GenBank/DDBJ whole genome shotgun (WGS) entry which is preliminary data.</text>
</comment>
<dbReference type="Pfam" id="PF20877">
    <property type="entry name" value="Anoctamin_N"/>
    <property type="match status" value="1"/>
</dbReference>
<evidence type="ECO:0000313" key="10">
    <source>
        <dbReference type="Proteomes" id="UP001244011"/>
    </source>
</evidence>
<feature type="region of interest" description="Disordered" evidence="5">
    <location>
        <begin position="682"/>
        <end position="701"/>
    </location>
</feature>
<evidence type="ECO:0000259" key="8">
    <source>
        <dbReference type="Pfam" id="PF20877"/>
    </source>
</evidence>